<comment type="similarity">
    <text evidence="1">Belongs to the AHA1 family.</text>
</comment>
<dbReference type="AlphaFoldDB" id="A0A7G7G668"/>
<organism evidence="3 4">
    <name type="scientific">Adhaeribacter swui</name>
    <dbReference type="NCBI Taxonomy" id="2086471"/>
    <lineage>
        <taxon>Bacteria</taxon>
        <taxon>Pseudomonadati</taxon>
        <taxon>Bacteroidota</taxon>
        <taxon>Cytophagia</taxon>
        <taxon>Cytophagales</taxon>
        <taxon>Hymenobacteraceae</taxon>
        <taxon>Adhaeribacter</taxon>
    </lineage>
</organism>
<proteinExistence type="inferred from homology"/>
<accession>A0A7G7G668</accession>
<dbReference type="KEGG" id="aswu:HUW51_07890"/>
<evidence type="ECO:0000256" key="1">
    <source>
        <dbReference type="ARBA" id="ARBA00006817"/>
    </source>
</evidence>
<dbReference type="Proteomes" id="UP000515237">
    <property type="component" value="Chromosome"/>
</dbReference>
<dbReference type="CDD" id="cd07814">
    <property type="entry name" value="SRPBCC_CalC_Aha1-like"/>
    <property type="match status" value="1"/>
</dbReference>
<sequence length="149" mass="17335">MNQQPLVFERHFRVPPAKVWRAITDKDEMKNWYFDLEEFTPEVGFTFTFTGGPSPEKQYLHLCEVTEVVPESKLTYSWRYEGYAGNSFVTFELFPEENGTLLRLTHAGLESFPKENPDLAAHNFVEGWNSIVHDSLRTYLEPEAQLNAK</sequence>
<dbReference type="EMBL" id="CP055156">
    <property type="protein sequence ID" value="QNF32652.1"/>
    <property type="molecule type" value="Genomic_DNA"/>
</dbReference>
<dbReference type="Gene3D" id="3.30.530.20">
    <property type="match status" value="1"/>
</dbReference>
<name>A0A7G7G668_9BACT</name>
<gene>
    <name evidence="3" type="ORF">HUW51_07890</name>
</gene>
<dbReference type="SUPFAM" id="SSF55961">
    <property type="entry name" value="Bet v1-like"/>
    <property type="match status" value="1"/>
</dbReference>
<dbReference type="InterPro" id="IPR023393">
    <property type="entry name" value="START-like_dom_sf"/>
</dbReference>
<protein>
    <submittedName>
        <fullName evidence="3">SRPBCC domain-containing protein</fullName>
    </submittedName>
</protein>
<evidence type="ECO:0000313" key="3">
    <source>
        <dbReference type="EMBL" id="QNF32652.1"/>
    </source>
</evidence>
<keyword evidence="4" id="KW-1185">Reference proteome</keyword>
<evidence type="ECO:0000259" key="2">
    <source>
        <dbReference type="Pfam" id="PF08327"/>
    </source>
</evidence>
<dbReference type="RefSeq" id="WP_185273430.1">
    <property type="nucleotide sequence ID" value="NZ_CP055156.1"/>
</dbReference>
<evidence type="ECO:0000313" key="4">
    <source>
        <dbReference type="Proteomes" id="UP000515237"/>
    </source>
</evidence>
<dbReference type="Pfam" id="PF08327">
    <property type="entry name" value="AHSA1"/>
    <property type="match status" value="1"/>
</dbReference>
<reference evidence="3 4" key="1">
    <citation type="journal article" date="2018" name="Int. J. Syst. Evol. Microbiol.">
        <title>Adhaeribacter swui sp. nov., isolated from wet mud.</title>
        <authorList>
            <person name="Kim D.U."/>
            <person name="Kim K.W."/>
            <person name="Kang M.S."/>
            <person name="Kim J.Y."/>
            <person name="Jang J.H."/>
            <person name="Kim M.K."/>
        </authorList>
    </citation>
    <scope>NUCLEOTIDE SEQUENCE [LARGE SCALE GENOMIC DNA]</scope>
    <source>
        <strain evidence="3 4">KCTC 52873</strain>
    </source>
</reference>
<feature type="domain" description="Activator of Hsp90 ATPase homologue 1/2-like C-terminal" evidence="2">
    <location>
        <begin position="14"/>
        <end position="141"/>
    </location>
</feature>
<dbReference type="InterPro" id="IPR013538">
    <property type="entry name" value="ASHA1/2-like_C"/>
</dbReference>